<name>A0AA96F868_9MICO</name>
<evidence type="ECO:0000313" key="6">
    <source>
        <dbReference type="EMBL" id="WNM25039.1"/>
    </source>
</evidence>
<dbReference type="SMART" id="SM00062">
    <property type="entry name" value="PBPb"/>
    <property type="match status" value="1"/>
</dbReference>
<dbReference type="InterPro" id="IPR001320">
    <property type="entry name" value="Iontro_rcpt_C"/>
</dbReference>
<dbReference type="GO" id="GO:0015276">
    <property type="term" value="F:ligand-gated monoatomic ion channel activity"/>
    <property type="evidence" value="ECO:0007669"/>
    <property type="project" value="InterPro"/>
</dbReference>
<dbReference type="Proteomes" id="UP001304125">
    <property type="component" value="Chromosome"/>
</dbReference>
<feature type="domain" description="Solute-binding protein family 3/N-terminal" evidence="4">
    <location>
        <begin position="57"/>
        <end position="284"/>
    </location>
</feature>
<dbReference type="GO" id="GO:0016020">
    <property type="term" value="C:membrane"/>
    <property type="evidence" value="ECO:0007669"/>
    <property type="project" value="InterPro"/>
</dbReference>
<dbReference type="InterPro" id="IPR001638">
    <property type="entry name" value="Solute-binding_3/MltF_N"/>
</dbReference>
<dbReference type="Pfam" id="PF00497">
    <property type="entry name" value="SBP_bac_3"/>
    <property type="match status" value="1"/>
</dbReference>
<feature type="signal peptide" evidence="3">
    <location>
        <begin position="1"/>
        <end position="23"/>
    </location>
</feature>
<evidence type="ECO:0000313" key="8">
    <source>
        <dbReference type="Proteomes" id="UP001304125"/>
    </source>
</evidence>
<reference evidence="6 8" key="1">
    <citation type="submission" date="2023-09" db="EMBL/GenBank/DDBJ databases">
        <title>Demequina sp. a novel bacteria isolated from Capsicum annuum.</title>
        <authorList>
            <person name="Humaira Z."/>
            <person name="Lee J."/>
            <person name="Cho D."/>
        </authorList>
    </citation>
    <scope>NUCLEOTIDE SEQUENCE [LARGE SCALE GENOMIC DNA]</scope>
    <source>
        <strain evidence="6 8">OYTSA14</strain>
        <strain evidence="7">PMTSA13</strain>
    </source>
</reference>
<dbReference type="KEGG" id="dcp:RN607_02780"/>
<proteinExistence type="predicted"/>
<dbReference type="SUPFAM" id="SSF53850">
    <property type="entry name" value="Periplasmic binding protein-like II"/>
    <property type="match status" value="1"/>
</dbReference>
<accession>A0AA96F868</accession>
<feature type="domain" description="Ionotropic glutamate receptor C-terminal" evidence="5">
    <location>
        <begin position="57"/>
        <end position="283"/>
    </location>
</feature>
<sequence length="291" mass="29667">MSFSTTLRRASVVALAASTLALAGCSTSTDADSSASASPSGDATATSTALQTYTEGKLTIATGEPAYEPWVLNDDPASGEGFEAAVAYAVADQLGFAPEDVVWVRTTFDSAIAPGAKDWDLNIQQFSITDERKQAVDFSSPYYTATQAVVSVEGNKYADATTVADLDGAVVGVAVGTTSYDVAVAALGEGNVSVFNTQADVTAALTAGQIDAYVTDLPSALYQAAVELDGGVVVGQFADATGGDQFGFVLPKDSALTEPVTAAVDALTADGTLASLETEWLSDAIDVPVLN</sequence>
<dbReference type="SMART" id="SM00079">
    <property type="entry name" value="PBPe"/>
    <property type="match status" value="1"/>
</dbReference>
<dbReference type="PANTHER" id="PTHR35936:SF17">
    <property type="entry name" value="ARGININE-BINDING EXTRACELLULAR PROTEIN ARTP"/>
    <property type="match status" value="1"/>
</dbReference>
<dbReference type="EMBL" id="CP134880">
    <property type="protein sequence ID" value="WNM27945.1"/>
    <property type="molecule type" value="Genomic_DNA"/>
</dbReference>
<dbReference type="AlphaFoldDB" id="A0AA96F868"/>
<evidence type="ECO:0000259" key="4">
    <source>
        <dbReference type="SMART" id="SM00062"/>
    </source>
</evidence>
<organism evidence="6 8">
    <name type="scientific">Demequina capsici</name>
    <dbReference type="NCBI Taxonomy" id="3075620"/>
    <lineage>
        <taxon>Bacteria</taxon>
        <taxon>Bacillati</taxon>
        <taxon>Actinomycetota</taxon>
        <taxon>Actinomycetes</taxon>
        <taxon>Micrococcales</taxon>
        <taxon>Demequinaceae</taxon>
        <taxon>Demequina</taxon>
    </lineage>
</organism>
<evidence type="ECO:0000313" key="7">
    <source>
        <dbReference type="EMBL" id="WNM27945.1"/>
    </source>
</evidence>
<feature type="region of interest" description="Disordered" evidence="2">
    <location>
        <begin position="29"/>
        <end position="48"/>
    </location>
</feature>
<dbReference type="RefSeq" id="WP_313499679.1">
    <property type="nucleotide sequence ID" value="NZ_CP134879.1"/>
</dbReference>
<accession>A0AA96JB20</accession>
<protein>
    <submittedName>
        <fullName evidence="6">ABC transporter substrate-binding protein</fullName>
    </submittedName>
</protein>
<dbReference type="Gene3D" id="3.40.190.10">
    <property type="entry name" value="Periplasmic binding protein-like II"/>
    <property type="match status" value="2"/>
</dbReference>
<evidence type="ECO:0000256" key="2">
    <source>
        <dbReference type="SAM" id="MobiDB-lite"/>
    </source>
</evidence>
<gene>
    <name evidence="6" type="ORF">RN606_02510</name>
    <name evidence="7" type="ORF">RN607_02780</name>
</gene>
<feature type="chain" id="PRO_5044705344" evidence="3">
    <location>
        <begin position="24"/>
        <end position="291"/>
    </location>
</feature>
<dbReference type="Proteomes" id="UP001303408">
    <property type="component" value="Chromosome"/>
</dbReference>
<evidence type="ECO:0000256" key="1">
    <source>
        <dbReference type="ARBA" id="ARBA00022729"/>
    </source>
</evidence>
<evidence type="ECO:0000256" key="3">
    <source>
        <dbReference type="SAM" id="SignalP"/>
    </source>
</evidence>
<dbReference type="CDD" id="cd13530">
    <property type="entry name" value="PBP2_peptides_like"/>
    <property type="match status" value="1"/>
</dbReference>
<keyword evidence="8" id="KW-1185">Reference proteome</keyword>
<dbReference type="EMBL" id="CP134879">
    <property type="protein sequence ID" value="WNM25039.1"/>
    <property type="molecule type" value="Genomic_DNA"/>
</dbReference>
<evidence type="ECO:0000259" key="5">
    <source>
        <dbReference type="SMART" id="SM00079"/>
    </source>
</evidence>
<dbReference type="PANTHER" id="PTHR35936">
    <property type="entry name" value="MEMBRANE-BOUND LYTIC MUREIN TRANSGLYCOSYLASE F"/>
    <property type="match status" value="1"/>
</dbReference>
<keyword evidence="1 3" id="KW-0732">Signal</keyword>